<name>A0A6P5NWB6_MUSCR</name>
<dbReference type="KEGG" id="mcal:110284137"/>
<sequence length="210" mass="23358">MSSLSLVPPLLTCPQSHVSSHQRRKKIMSLGKMENEFEVRKARLYKGLRWKTQTQGLPNSHSPGNELCPSTEHASKVCLCGCSLRTKAVLHPRPDPVPLLISRVPSNLPSERKTLVSRETVFPAQLSHHSPKEKAEGRSQLLSWRDPVPLRQLVPMSVWPKGFIHPLPKPLPGQALSTFIHVEGVHIPRAVSPVTSLVEDNKSSMPPLLK</sequence>
<organism evidence="1 2">
    <name type="scientific">Mus caroli</name>
    <name type="common">Ryukyu mouse</name>
    <name type="synonym">Ricefield mouse</name>
    <dbReference type="NCBI Taxonomy" id="10089"/>
    <lineage>
        <taxon>Eukaryota</taxon>
        <taxon>Metazoa</taxon>
        <taxon>Chordata</taxon>
        <taxon>Craniata</taxon>
        <taxon>Vertebrata</taxon>
        <taxon>Euteleostomi</taxon>
        <taxon>Mammalia</taxon>
        <taxon>Eutheria</taxon>
        <taxon>Euarchontoglires</taxon>
        <taxon>Glires</taxon>
        <taxon>Rodentia</taxon>
        <taxon>Myomorpha</taxon>
        <taxon>Muroidea</taxon>
        <taxon>Muridae</taxon>
        <taxon>Murinae</taxon>
        <taxon>Mus</taxon>
        <taxon>Mus</taxon>
    </lineage>
</organism>
<accession>A0A6P5NWB6</accession>
<reference evidence="2" key="1">
    <citation type="submission" date="2025-08" db="UniProtKB">
        <authorList>
            <consortium name="RefSeq"/>
        </authorList>
    </citation>
    <scope>IDENTIFICATION</scope>
</reference>
<proteinExistence type="predicted"/>
<dbReference type="RefSeq" id="XP_021005452.1">
    <property type="nucleotide sequence ID" value="XM_021149793.1"/>
</dbReference>
<gene>
    <name evidence="2" type="primary">LOC110284137</name>
</gene>
<dbReference type="Proteomes" id="UP000515126">
    <property type="component" value="Chromosome 17"/>
</dbReference>
<dbReference type="AlphaFoldDB" id="A0A6P5NWB6"/>
<evidence type="ECO:0000313" key="2">
    <source>
        <dbReference type="RefSeq" id="XP_021005452.1"/>
    </source>
</evidence>
<protein>
    <submittedName>
        <fullName evidence="2">Uncharacterized protein LOC110284137 isoform X1</fullName>
    </submittedName>
</protein>
<keyword evidence="1" id="KW-1185">Reference proteome</keyword>
<evidence type="ECO:0000313" key="1">
    <source>
        <dbReference type="Proteomes" id="UP000515126"/>
    </source>
</evidence>
<dbReference type="GeneID" id="110284137"/>